<dbReference type="InterPro" id="IPR003421">
    <property type="entry name" value="Opine_DH"/>
</dbReference>
<dbReference type="Gene3D" id="1.10.1040.10">
    <property type="entry name" value="N-(1-d-carboxylethyl)-l-norvaline Dehydrogenase, domain 2"/>
    <property type="match status" value="1"/>
</dbReference>
<dbReference type="STRING" id="1499967.U27_01772"/>
<dbReference type="GO" id="GO:0046168">
    <property type="term" value="P:glycerol-3-phosphate catabolic process"/>
    <property type="evidence" value="ECO:0007669"/>
    <property type="project" value="InterPro"/>
</dbReference>
<dbReference type="PANTHER" id="PTHR38015">
    <property type="entry name" value="BLR6086 PROTEIN"/>
    <property type="match status" value="1"/>
</dbReference>
<dbReference type="SUPFAM" id="SSF48179">
    <property type="entry name" value="6-phosphogluconate dehydrogenase C-terminal domain-like"/>
    <property type="match status" value="1"/>
</dbReference>
<sequence length="383" mass="41131">MIKPIVCEETLYLRGKIHQEDNKMKIAVLGSGNGGCAVAFDCAAAGHQVNIFDFEQFPASIAAIRNKGGITCEGELEGFQPVVYAGHEINKALDGADIIYAVGPAYSTKPFAEACKPYLRKGQIVIVCPSSCGGSIEFKNAAGLALRNKEIIVAETSTLPYAVRLLEPGKIRIFNKLKGGLFLAAVPAKHTAAVLAKVQDVYPTITAAKNILQTSLQNGNPVIHPAITLLNVGLIERTQGGFFFYEEGVTPAVGRLVEAVDKERIAIGKKLGVTVIPDPELGVMQGYMTEATYDTGFITAPGFKGVKAQSSLDYRYFNEDVGYGLVFLQKLAEQIGVATPMMSAVITIVSLIMQRDYLGEAKRTMESLGLSGYTAEELEQLLA</sequence>
<dbReference type="SUPFAM" id="SSF51735">
    <property type="entry name" value="NAD(P)-binding Rossmann-fold domains"/>
    <property type="match status" value="1"/>
</dbReference>
<dbReference type="InterPro" id="IPR036291">
    <property type="entry name" value="NAD(P)-bd_dom_sf"/>
</dbReference>
<name>A0A0S6W5R6_VECG1</name>
<evidence type="ECO:0000259" key="3">
    <source>
        <dbReference type="Pfam" id="PF02317"/>
    </source>
</evidence>
<dbReference type="Pfam" id="PF02317">
    <property type="entry name" value="Octopine_DH"/>
    <property type="match status" value="1"/>
</dbReference>
<evidence type="ECO:0000256" key="1">
    <source>
        <dbReference type="ARBA" id="ARBA00023002"/>
    </source>
</evidence>
<evidence type="ECO:0000313" key="5">
    <source>
        <dbReference type="Proteomes" id="UP000030661"/>
    </source>
</evidence>
<keyword evidence="5" id="KW-1185">Reference proteome</keyword>
<dbReference type="GO" id="GO:0051287">
    <property type="term" value="F:NAD binding"/>
    <property type="evidence" value="ECO:0007669"/>
    <property type="project" value="InterPro"/>
</dbReference>
<dbReference type="EMBL" id="DF820463">
    <property type="protein sequence ID" value="GAK54941.1"/>
    <property type="molecule type" value="Genomic_DNA"/>
</dbReference>
<dbReference type="InterPro" id="IPR011128">
    <property type="entry name" value="G3P_DH_NAD-dep_N"/>
</dbReference>
<feature type="domain" description="Opine dehydrogenase" evidence="3">
    <location>
        <begin position="208"/>
        <end position="352"/>
    </location>
</feature>
<dbReference type="InterPro" id="IPR013328">
    <property type="entry name" value="6PGD_dom2"/>
</dbReference>
<dbReference type="HOGENOM" id="CLU_056511_2_0_0"/>
<evidence type="ECO:0000313" key="4">
    <source>
        <dbReference type="EMBL" id="GAK54941.1"/>
    </source>
</evidence>
<proteinExistence type="predicted"/>
<evidence type="ECO:0000259" key="2">
    <source>
        <dbReference type="Pfam" id="PF01210"/>
    </source>
</evidence>
<dbReference type="eggNOG" id="COG1893">
    <property type="taxonomic scope" value="Bacteria"/>
</dbReference>
<dbReference type="Gene3D" id="3.40.50.720">
    <property type="entry name" value="NAD(P)-binding Rossmann-like Domain"/>
    <property type="match status" value="1"/>
</dbReference>
<dbReference type="GO" id="GO:0016616">
    <property type="term" value="F:oxidoreductase activity, acting on the CH-OH group of donors, NAD or NADP as acceptor"/>
    <property type="evidence" value="ECO:0007669"/>
    <property type="project" value="InterPro"/>
</dbReference>
<organism evidence="4 5">
    <name type="scientific">Vecturithrix granuli</name>
    <dbReference type="NCBI Taxonomy" id="1499967"/>
    <lineage>
        <taxon>Bacteria</taxon>
        <taxon>Candidatus Moduliflexota</taxon>
        <taxon>Candidatus Vecturitrichia</taxon>
        <taxon>Candidatus Vecturitrichales</taxon>
        <taxon>Candidatus Vecturitrichaceae</taxon>
        <taxon>Candidatus Vecturithrix</taxon>
    </lineage>
</organism>
<feature type="domain" description="Glycerol-3-phosphate dehydrogenase NAD-dependent N-terminal" evidence="2">
    <location>
        <begin position="25"/>
        <end position="128"/>
    </location>
</feature>
<dbReference type="AlphaFoldDB" id="A0A0S6W5R6"/>
<dbReference type="Pfam" id="PF01210">
    <property type="entry name" value="NAD_Gly3P_dh_N"/>
    <property type="match status" value="1"/>
</dbReference>
<dbReference type="PANTHER" id="PTHR38015:SF1">
    <property type="entry name" value="OPINE DEHYDROGENASE DOMAIN-CONTAINING PROTEIN"/>
    <property type="match status" value="1"/>
</dbReference>
<dbReference type="Proteomes" id="UP000030661">
    <property type="component" value="Unassembled WGS sequence"/>
</dbReference>
<reference evidence="4 5" key="1">
    <citation type="journal article" date="2015" name="PeerJ">
        <title>First genomic representation of candidate bacterial phylum KSB3 points to enhanced environmental sensing as a trigger of wastewater bulking.</title>
        <authorList>
            <person name="Sekiguchi Y."/>
            <person name="Ohashi A."/>
            <person name="Parks D.H."/>
            <person name="Yamauchi T."/>
            <person name="Tyson G.W."/>
            <person name="Hugenholtz P."/>
        </authorList>
    </citation>
    <scope>NUCLEOTIDE SEQUENCE [LARGE SCALE GENOMIC DNA]</scope>
</reference>
<accession>A0A0S6W5R6</accession>
<evidence type="ECO:0008006" key="6">
    <source>
        <dbReference type="Google" id="ProtNLM"/>
    </source>
</evidence>
<protein>
    <recommendedName>
        <fullName evidence="6">Opine dehydrogenase</fullName>
    </recommendedName>
</protein>
<dbReference type="InterPro" id="IPR008927">
    <property type="entry name" value="6-PGluconate_DH-like_C_sf"/>
</dbReference>
<gene>
    <name evidence="4" type="ORF">U27_01772</name>
</gene>
<keyword evidence="1" id="KW-0560">Oxidoreductase</keyword>
<dbReference type="InterPro" id="IPR051729">
    <property type="entry name" value="Opine/Lysopine_DH"/>
</dbReference>